<dbReference type="EMBL" id="BAVR01000030">
    <property type="protein sequence ID" value="GAE89108.1"/>
    <property type="molecule type" value="Genomic_DNA"/>
</dbReference>
<dbReference type="STRING" id="1294263.JCM21531_2602"/>
<dbReference type="AlphaFoldDB" id="W4V8E6"/>
<dbReference type="Proteomes" id="UP000019109">
    <property type="component" value="Unassembled WGS sequence"/>
</dbReference>
<gene>
    <name evidence="1" type="ORF">JCM21531_2602</name>
</gene>
<proteinExistence type="predicted"/>
<organism evidence="1 2">
    <name type="scientific">Acetivibrio straminisolvens JCM 21531</name>
    <dbReference type="NCBI Taxonomy" id="1294263"/>
    <lineage>
        <taxon>Bacteria</taxon>
        <taxon>Bacillati</taxon>
        <taxon>Bacillota</taxon>
        <taxon>Clostridia</taxon>
        <taxon>Eubacteriales</taxon>
        <taxon>Oscillospiraceae</taxon>
        <taxon>Acetivibrio</taxon>
    </lineage>
</organism>
<name>W4V8E6_9FIRM</name>
<evidence type="ECO:0000313" key="1">
    <source>
        <dbReference type="EMBL" id="GAE89108.1"/>
    </source>
</evidence>
<reference evidence="1" key="1">
    <citation type="journal article" date="2014" name="Genome Announc.">
        <title>Draft Genome Sequence of Clostridium straminisolvens Strain JCM 21531T, Isolated from a Cellulose-Degrading Bacterial Community.</title>
        <authorList>
            <person name="Yuki M."/>
            <person name="Oshima K."/>
            <person name="Suda W."/>
            <person name="Sakamoto M."/>
            <person name="Kitamura K."/>
            <person name="Iida T."/>
            <person name="Hattori M."/>
            <person name="Ohkuma M."/>
        </authorList>
    </citation>
    <scope>NUCLEOTIDE SEQUENCE [LARGE SCALE GENOMIC DNA]</scope>
    <source>
        <strain evidence="1">JCM 21531</strain>
    </source>
</reference>
<protein>
    <submittedName>
        <fullName evidence="1">Uncharacterized protein</fullName>
    </submittedName>
</protein>
<evidence type="ECO:0000313" key="2">
    <source>
        <dbReference type="Proteomes" id="UP000019109"/>
    </source>
</evidence>
<accession>W4V8E6</accession>
<comment type="caution">
    <text evidence="1">The sequence shown here is derived from an EMBL/GenBank/DDBJ whole genome shotgun (WGS) entry which is preliminary data.</text>
</comment>
<sequence>MNRTVDIKREELIFLLHSALIRKRGQRQGDIGEIYLPLLSNIGQSCRIGFFDLEKSVS</sequence>
<keyword evidence="2" id="KW-1185">Reference proteome</keyword>